<dbReference type="EMBL" id="KB007885">
    <property type="protein sequence ID" value="ELR22253.1"/>
    <property type="molecule type" value="Genomic_DNA"/>
</dbReference>
<feature type="region of interest" description="Disordered" evidence="1">
    <location>
        <begin position="114"/>
        <end position="143"/>
    </location>
</feature>
<evidence type="ECO:0000313" key="2">
    <source>
        <dbReference type="EMBL" id="ELR22253.1"/>
    </source>
</evidence>
<protein>
    <recommendedName>
        <fullName evidence="4">F-box domain-containing protein</fullName>
    </recommendedName>
</protein>
<name>L8HBZ3_ACACF</name>
<accession>L8HBZ3</accession>
<dbReference type="VEuPathDB" id="AmoebaDB:ACA1_250940"/>
<sequence length="464" mass="51858">MKRKREEGDDQVAEVEDGSPPSLLLSMPDLVHYELMAWLDVASALSVAGTCRKGRALVLHHHKAAQLVVGFLVRHLLSVAARYTSFYERLELSYAAQALARRLPLPNLALDDSGIGPNGQSVGDDCGQENESEEGEEESEDMRIEEEEFKMLLEEGKTYVERPVPPHPRHGLLDMLDAVWVRITARLRQHKIEQEEYWGEYRGFRHPPASELVEITSSAIVLARDVDLGMLWGCSRLLDVASALSVAGTCRKGRALVLRHHKAAQLVVGFLVRHLLSVAARYTSFYERLELSYAAQALARRLPLPNLALDDSGIGPNGQSVGDDCGQENESEEGEEESEDMRIEEEEFKMLLEEGKTYVERPLPPHPRHGLLDMLDAVWVRITARLRQHKIEQEEYWGEYRGFRQPPASELAEIGLVLTIRGRALSLALAHPFFFLGGMSVALCACWRTATSGKAALIIALGVR</sequence>
<proteinExistence type="predicted"/>
<dbReference type="RefSeq" id="XP_004367509.1">
    <property type="nucleotide sequence ID" value="XM_004367452.1"/>
</dbReference>
<dbReference type="AlphaFoldDB" id="L8HBZ3"/>
<evidence type="ECO:0000256" key="1">
    <source>
        <dbReference type="SAM" id="MobiDB-lite"/>
    </source>
</evidence>
<dbReference type="GeneID" id="14923181"/>
<gene>
    <name evidence="2" type="ORF">ACA1_250940</name>
</gene>
<feature type="compositionally biased region" description="Acidic residues" evidence="1">
    <location>
        <begin position="126"/>
        <end position="143"/>
    </location>
</feature>
<keyword evidence="3" id="KW-1185">Reference proteome</keyword>
<dbReference type="Proteomes" id="UP000011083">
    <property type="component" value="Unassembled WGS sequence"/>
</dbReference>
<feature type="region of interest" description="Disordered" evidence="1">
    <location>
        <begin position="1"/>
        <end position="20"/>
    </location>
</feature>
<feature type="compositionally biased region" description="Acidic residues" evidence="1">
    <location>
        <begin position="325"/>
        <end position="342"/>
    </location>
</feature>
<dbReference type="KEGG" id="acan:ACA1_250940"/>
<evidence type="ECO:0008006" key="4">
    <source>
        <dbReference type="Google" id="ProtNLM"/>
    </source>
</evidence>
<reference evidence="2 3" key="1">
    <citation type="journal article" date="2013" name="Genome Biol.">
        <title>Genome of Acanthamoeba castellanii highlights extensive lateral gene transfer and early evolution of tyrosine kinase signaling.</title>
        <authorList>
            <person name="Clarke M."/>
            <person name="Lohan A.J."/>
            <person name="Liu B."/>
            <person name="Lagkouvardos I."/>
            <person name="Roy S."/>
            <person name="Zafar N."/>
            <person name="Bertelli C."/>
            <person name="Schilde C."/>
            <person name="Kianianmomeni A."/>
            <person name="Burglin T.R."/>
            <person name="Frech C."/>
            <person name="Turcotte B."/>
            <person name="Kopec K.O."/>
            <person name="Synnott J.M."/>
            <person name="Choo C."/>
            <person name="Paponov I."/>
            <person name="Finkler A."/>
            <person name="Soon Heng Tan C."/>
            <person name="Hutchins A.P."/>
            <person name="Weinmeier T."/>
            <person name="Rattei T."/>
            <person name="Chu J.S."/>
            <person name="Gimenez G."/>
            <person name="Irimia M."/>
            <person name="Rigden D.J."/>
            <person name="Fitzpatrick D.A."/>
            <person name="Lorenzo-Morales J."/>
            <person name="Bateman A."/>
            <person name="Chiu C.H."/>
            <person name="Tang P."/>
            <person name="Hegemann P."/>
            <person name="Fromm H."/>
            <person name="Raoult D."/>
            <person name="Greub G."/>
            <person name="Miranda-Saavedra D."/>
            <person name="Chen N."/>
            <person name="Nash P."/>
            <person name="Ginger M.L."/>
            <person name="Horn M."/>
            <person name="Schaap P."/>
            <person name="Caler L."/>
            <person name="Loftus B."/>
        </authorList>
    </citation>
    <scope>NUCLEOTIDE SEQUENCE [LARGE SCALE GENOMIC DNA]</scope>
    <source>
        <strain evidence="2 3">Neff</strain>
    </source>
</reference>
<feature type="compositionally biased region" description="Acidic residues" evidence="1">
    <location>
        <begin position="8"/>
        <end position="17"/>
    </location>
</feature>
<organism evidence="2 3">
    <name type="scientific">Acanthamoeba castellanii (strain ATCC 30010 / Neff)</name>
    <dbReference type="NCBI Taxonomy" id="1257118"/>
    <lineage>
        <taxon>Eukaryota</taxon>
        <taxon>Amoebozoa</taxon>
        <taxon>Discosea</taxon>
        <taxon>Longamoebia</taxon>
        <taxon>Centramoebida</taxon>
        <taxon>Acanthamoebidae</taxon>
        <taxon>Acanthamoeba</taxon>
    </lineage>
</organism>
<feature type="region of interest" description="Disordered" evidence="1">
    <location>
        <begin position="313"/>
        <end position="342"/>
    </location>
</feature>
<evidence type="ECO:0000313" key="3">
    <source>
        <dbReference type="Proteomes" id="UP000011083"/>
    </source>
</evidence>